<evidence type="ECO:0000313" key="7">
    <source>
        <dbReference type="Proteomes" id="UP000295357"/>
    </source>
</evidence>
<dbReference type="InterPro" id="IPR005119">
    <property type="entry name" value="LysR_subst-bd"/>
</dbReference>
<dbReference type="GO" id="GO:0000976">
    <property type="term" value="F:transcription cis-regulatory region binding"/>
    <property type="evidence" value="ECO:0007669"/>
    <property type="project" value="TreeGrafter"/>
</dbReference>
<keyword evidence="3" id="KW-0238">DNA-binding</keyword>
<evidence type="ECO:0000256" key="1">
    <source>
        <dbReference type="ARBA" id="ARBA00009437"/>
    </source>
</evidence>
<proteinExistence type="inferred from homology"/>
<dbReference type="SUPFAM" id="SSF53850">
    <property type="entry name" value="Periplasmic binding protein-like II"/>
    <property type="match status" value="1"/>
</dbReference>
<dbReference type="AlphaFoldDB" id="A0A4R6N4X6"/>
<dbReference type="Proteomes" id="UP000295357">
    <property type="component" value="Unassembled WGS sequence"/>
</dbReference>
<evidence type="ECO:0000256" key="4">
    <source>
        <dbReference type="ARBA" id="ARBA00023163"/>
    </source>
</evidence>
<dbReference type="PANTHER" id="PTHR30126">
    <property type="entry name" value="HTH-TYPE TRANSCRIPTIONAL REGULATOR"/>
    <property type="match status" value="1"/>
</dbReference>
<dbReference type="SUPFAM" id="SSF46785">
    <property type="entry name" value="Winged helix' DNA-binding domain"/>
    <property type="match status" value="1"/>
</dbReference>
<dbReference type="GO" id="GO:0003700">
    <property type="term" value="F:DNA-binding transcription factor activity"/>
    <property type="evidence" value="ECO:0007669"/>
    <property type="project" value="InterPro"/>
</dbReference>
<dbReference type="InterPro" id="IPR000847">
    <property type="entry name" value="LysR_HTH_N"/>
</dbReference>
<reference evidence="6 7" key="1">
    <citation type="submission" date="2019-03" db="EMBL/GenBank/DDBJ databases">
        <title>Genomic Encyclopedia of Type Strains, Phase IV (KMG-IV): sequencing the most valuable type-strain genomes for metagenomic binning, comparative biology and taxonomic classification.</title>
        <authorList>
            <person name="Goeker M."/>
        </authorList>
    </citation>
    <scope>NUCLEOTIDE SEQUENCE [LARGE SCALE GENOMIC DNA]</scope>
    <source>
        <strain evidence="6 7">DSM 25082</strain>
    </source>
</reference>
<dbReference type="PROSITE" id="PS50931">
    <property type="entry name" value="HTH_LYSR"/>
    <property type="match status" value="1"/>
</dbReference>
<dbReference type="RefSeq" id="WP_133603847.1">
    <property type="nucleotide sequence ID" value="NZ_JAUFPJ010000003.1"/>
</dbReference>
<organism evidence="6 7">
    <name type="scientific">Roseateles asaccharophilus</name>
    <dbReference type="NCBI Taxonomy" id="582607"/>
    <lineage>
        <taxon>Bacteria</taxon>
        <taxon>Pseudomonadati</taxon>
        <taxon>Pseudomonadota</taxon>
        <taxon>Betaproteobacteria</taxon>
        <taxon>Burkholderiales</taxon>
        <taxon>Sphaerotilaceae</taxon>
        <taxon>Roseateles</taxon>
    </lineage>
</organism>
<evidence type="ECO:0000256" key="2">
    <source>
        <dbReference type="ARBA" id="ARBA00023015"/>
    </source>
</evidence>
<dbReference type="Pfam" id="PF00126">
    <property type="entry name" value="HTH_1"/>
    <property type="match status" value="1"/>
</dbReference>
<dbReference type="PANTHER" id="PTHR30126:SF91">
    <property type="entry name" value="LYSR FAMILY TRANSCRIPTIONAL REGULATOR"/>
    <property type="match status" value="1"/>
</dbReference>
<sequence>MIGSLTLDQLRVLVAIEDAGSFSAAGRRLRRVQSAISHTVQALEEAQGLLLFDRSSRTPRFTEAGRALVTQARQVLRQAEVFERTAQAIAAGLEPELPIAIDSFVPTQPVIRSLAGLQSQYPDLAVTLYTEGMGSAERRVRDGSATLGLCALLPSMAQELQATPLTQITMVPVVAPSHPLASEPRGITRDILAEHVQLILTDPQQRPGPSFSVVSTRLWRFVDISRRLEFLLAGFGWGTMPRHLVQEHLDAGSLLALDIDDPGLMPPAIGLFAVHDRQRPLGMGARWLLQDLQRQAWLGADAPPIPSAPVLSVLPCRTALAAPTPAPAQDRPT</sequence>
<accession>A0A4R6N4X6</accession>
<dbReference type="Pfam" id="PF03466">
    <property type="entry name" value="LysR_substrate"/>
    <property type="match status" value="1"/>
</dbReference>
<evidence type="ECO:0000259" key="5">
    <source>
        <dbReference type="PROSITE" id="PS50931"/>
    </source>
</evidence>
<dbReference type="InterPro" id="IPR036388">
    <property type="entry name" value="WH-like_DNA-bd_sf"/>
</dbReference>
<feature type="domain" description="HTH lysR-type" evidence="5">
    <location>
        <begin position="5"/>
        <end position="62"/>
    </location>
</feature>
<comment type="similarity">
    <text evidence="1">Belongs to the LysR transcriptional regulatory family.</text>
</comment>
<dbReference type="InterPro" id="IPR036390">
    <property type="entry name" value="WH_DNA-bd_sf"/>
</dbReference>
<gene>
    <name evidence="6" type="ORF">DFR39_10556</name>
</gene>
<dbReference type="Gene3D" id="1.10.10.10">
    <property type="entry name" value="Winged helix-like DNA-binding domain superfamily/Winged helix DNA-binding domain"/>
    <property type="match status" value="1"/>
</dbReference>
<keyword evidence="2" id="KW-0805">Transcription regulation</keyword>
<evidence type="ECO:0000256" key="3">
    <source>
        <dbReference type="ARBA" id="ARBA00023125"/>
    </source>
</evidence>
<keyword evidence="7" id="KW-1185">Reference proteome</keyword>
<keyword evidence="4" id="KW-0804">Transcription</keyword>
<comment type="caution">
    <text evidence="6">The sequence shown here is derived from an EMBL/GenBank/DDBJ whole genome shotgun (WGS) entry which is preliminary data.</text>
</comment>
<dbReference type="Gene3D" id="3.40.190.290">
    <property type="match status" value="1"/>
</dbReference>
<name>A0A4R6N4X6_9BURK</name>
<evidence type="ECO:0000313" key="6">
    <source>
        <dbReference type="EMBL" id="TDP09220.1"/>
    </source>
</evidence>
<protein>
    <submittedName>
        <fullName evidence="6">LysR family transcriptional regulator</fullName>
    </submittedName>
</protein>
<dbReference type="EMBL" id="SNXE01000005">
    <property type="protein sequence ID" value="TDP09220.1"/>
    <property type="molecule type" value="Genomic_DNA"/>
</dbReference>
<dbReference type="OrthoDB" id="196624at2"/>